<protein>
    <recommendedName>
        <fullName evidence="4">Tetratricopeptide repeat protein</fullName>
    </recommendedName>
</protein>
<comment type="caution">
    <text evidence="2">The sequence shown here is derived from an EMBL/GenBank/DDBJ whole genome shotgun (WGS) entry which is preliminary data.</text>
</comment>
<dbReference type="EMBL" id="BAABJQ010000033">
    <property type="protein sequence ID" value="GAA5198388.1"/>
    <property type="molecule type" value="Genomic_DNA"/>
</dbReference>
<feature type="compositionally biased region" description="Low complexity" evidence="1">
    <location>
        <begin position="56"/>
        <end position="65"/>
    </location>
</feature>
<name>A0ABP9SL06_9ACTN</name>
<evidence type="ECO:0000313" key="3">
    <source>
        <dbReference type="Proteomes" id="UP001501570"/>
    </source>
</evidence>
<evidence type="ECO:0000256" key="1">
    <source>
        <dbReference type="SAM" id="MobiDB-lite"/>
    </source>
</evidence>
<sequence>MPRSASSPKRPTRTDLLRRSGRRDQAHDAYRRTLDLARTEPGQRVLHDRLAESVPAGPAEAGRANGARRRA</sequence>
<reference evidence="3" key="1">
    <citation type="journal article" date="2019" name="Int. J. Syst. Evol. Microbiol.">
        <title>The Global Catalogue of Microorganisms (GCM) 10K type strain sequencing project: providing services to taxonomists for standard genome sequencing and annotation.</title>
        <authorList>
            <consortium name="The Broad Institute Genomics Platform"/>
            <consortium name="The Broad Institute Genome Sequencing Center for Infectious Disease"/>
            <person name="Wu L."/>
            <person name="Ma J."/>
        </authorList>
    </citation>
    <scope>NUCLEOTIDE SEQUENCE [LARGE SCALE GENOMIC DNA]</scope>
    <source>
        <strain evidence="3">JCM 18304</strain>
    </source>
</reference>
<accession>A0ABP9SL06</accession>
<evidence type="ECO:0008006" key="4">
    <source>
        <dbReference type="Google" id="ProtNLM"/>
    </source>
</evidence>
<dbReference type="Proteomes" id="UP001501570">
    <property type="component" value="Unassembled WGS sequence"/>
</dbReference>
<feature type="compositionally biased region" description="Basic and acidic residues" evidence="1">
    <location>
        <begin position="12"/>
        <end position="38"/>
    </location>
</feature>
<proteinExistence type="predicted"/>
<organism evidence="2 3">
    <name type="scientific">Rugosimonospora acidiphila</name>
    <dbReference type="NCBI Taxonomy" id="556531"/>
    <lineage>
        <taxon>Bacteria</taxon>
        <taxon>Bacillati</taxon>
        <taxon>Actinomycetota</taxon>
        <taxon>Actinomycetes</taxon>
        <taxon>Micromonosporales</taxon>
        <taxon>Micromonosporaceae</taxon>
        <taxon>Rugosimonospora</taxon>
    </lineage>
</organism>
<feature type="region of interest" description="Disordered" evidence="1">
    <location>
        <begin position="1"/>
        <end position="71"/>
    </location>
</feature>
<keyword evidence="3" id="KW-1185">Reference proteome</keyword>
<gene>
    <name evidence="2" type="ORF">GCM10023322_71640</name>
</gene>
<evidence type="ECO:0000313" key="2">
    <source>
        <dbReference type="EMBL" id="GAA5198388.1"/>
    </source>
</evidence>